<comment type="caution">
    <text evidence="2">The sequence shown here is derived from an EMBL/GenBank/DDBJ whole genome shotgun (WGS) entry which is preliminary data.</text>
</comment>
<keyword evidence="2" id="KW-0808">Transferase</keyword>
<protein>
    <submittedName>
        <fullName evidence="2">Polysaccharide pyruvyl transferase</fullName>
    </submittedName>
</protein>
<dbReference type="RefSeq" id="WP_125206520.1">
    <property type="nucleotide sequence ID" value="NZ_PVTX01000006.1"/>
</dbReference>
<reference evidence="2 3" key="1">
    <citation type="submission" date="2018-03" db="EMBL/GenBank/DDBJ databases">
        <title>Comparative analysis of microorganisms from saline springs in Andes Mountain Range, Colombia.</title>
        <authorList>
            <person name="Rubin E."/>
        </authorList>
    </citation>
    <scope>NUCLEOTIDE SEQUENCE [LARGE SCALE GENOMIC DNA]</scope>
    <source>
        <strain evidence="2 3">CG 23</strain>
    </source>
</reference>
<name>A0ABX5EDW1_9MICO</name>
<dbReference type="Proteomes" id="UP000239895">
    <property type="component" value="Unassembled WGS sequence"/>
</dbReference>
<organism evidence="2 3">
    <name type="scientific">Isoptericola halotolerans</name>
    <dbReference type="NCBI Taxonomy" id="300560"/>
    <lineage>
        <taxon>Bacteria</taxon>
        <taxon>Bacillati</taxon>
        <taxon>Actinomycetota</taxon>
        <taxon>Actinomycetes</taxon>
        <taxon>Micrococcales</taxon>
        <taxon>Promicromonosporaceae</taxon>
        <taxon>Isoptericola</taxon>
    </lineage>
</organism>
<dbReference type="EMBL" id="PVTX01000006">
    <property type="protein sequence ID" value="PRZ06537.1"/>
    <property type="molecule type" value="Genomic_DNA"/>
</dbReference>
<keyword evidence="3" id="KW-1185">Reference proteome</keyword>
<feature type="domain" description="Polysaccharide pyruvyl transferase" evidence="1">
    <location>
        <begin position="192"/>
        <end position="423"/>
    </location>
</feature>
<proteinExistence type="predicted"/>
<accession>A0ABX5EDW1</accession>
<dbReference type="Pfam" id="PF04230">
    <property type="entry name" value="PS_pyruv_trans"/>
    <property type="match status" value="1"/>
</dbReference>
<sequence length="502" mass="54903">MTADGAPFAELLDRADELSQDAHYEGALEVLAVLAGRPGVFASSRYVFLLSRVLRATSRYDAANDVLALLRRDAFLVSRAETERAQIAWIRHQYEQGVEHAVHAVRANPGNAAAHAVLRRVQAPITPSRASAPTGGVAHAAFYVSDGGNFGDLALPVAVRAAFVDARGPVDWLPVHVHQLFDEERLELTNAQRALVVGGGGLFLPDTSPNGNSGWQWNVPRAMLERIEVPVAAYAVGFNLFKGQTFHGDLFRSNLEAFAEQVQFLGLRNHGSVGRVREMLPPRLQDKVRFVPCPTTVLQRTRTGLPPAEAGTGRVLVNAAYDRSSRRFGGGYESFLAGMESFIAQLSASGAEVRFASHLPGDERFVRDIAAQHGRELPVDRLNLMSPEEGFAYYRRASLVVGMRGHASMIPFGLGTPILSIVSHPKMRYFLEDIGRPEWAFDVDRPDLGNALTVRARDVLQHEQRYRADVADLQAMLHEPIEQAAVDLLASASVQDGQPVPS</sequence>
<gene>
    <name evidence="2" type="ORF">BCL65_106212</name>
</gene>
<evidence type="ECO:0000259" key="1">
    <source>
        <dbReference type="Pfam" id="PF04230"/>
    </source>
</evidence>
<dbReference type="PANTHER" id="PTHR36836:SF1">
    <property type="entry name" value="COLANIC ACID BIOSYNTHESIS PROTEIN WCAK"/>
    <property type="match status" value="1"/>
</dbReference>
<evidence type="ECO:0000313" key="2">
    <source>
        <dbReference type="EMBL" id="PRZ06537.1"/>
    </source>
</evidence>
<evidence type="ECO:0000313" key="3">
    <source>
        <dbReference type="Proteomes" id="UP000239895"/>
    </source>
</evidence>
<dbReference type="InterPro" id="IPR007345">
    <property type="entry name" value="Polysacch_pyruvyl_Trfase"/>
</dbReference>
<dbReference type="PANTHER" id="PTHR36836">
    <property type="entry name" value="COLANIC ACID BIOSYNTHESIS PROTEIN WCAK"/>
    <property type="match status" value="1"/>
</dbReference>
<dbReference type="GO" id="GO:0016740">
    <property type="term" value="F:transferase activity"/>
    <property type="evidence" value="ECO:0007669"/>
    <property type="project" value="UniProtKB-KW"/>
</dbReference>